<keyword evidence="6" id="KW-1185">Reference proteome</keyword>
<name>A0A9X0A600_9CNID</name>
<dbReference type="InterPro" id="IPR027417">
    <property type="entry name" value="P-loop_NTPase"/>
</dbReference>
<dbReference type="PANTHER" id="PTHR10903:SF184">
    <property type="entry name" value="GTP-BINDING PROTEIN A"/>
    <property type="match status" value="1"/>
</dbReference>
<evidence type="ECO:0000256" key="1">
    <source>
        <dbReference type="ARBA" id="ARBA00008535"/>
    </source>
</evidence>
<dbReference type="InterPro" id="IPR006703">
    <property type="entry name" value="G_AIG1"/>
</dbReference>
<accession>A0A9X0A600</accession>
<dbReference type="OrthoDB" id="5985928at2759"/>
<gene>
    <name evidence="5" type="ORF">OS493_003387</name>
</gene>
<dbReference type="PANTHER" id="PTHR10903">
    <property type="entry name" value="GTPASE, IMAP FAMILY MEMBER-RELATED"/>
    <property type="match status" value="1"/>
</dbReference>
<organism evidence="5 6">
    <name type="scientific">Desmophyllum pertusum</name>
    <dbReference type="NCBI Taxonomy" id="174260"/>
    <lineage>
        <taxon>Eukaryota</taxon>
        <taxon>Metazoa</taxon>
        <taxon>Cnidaria</taxon>
        <taxon>Anthozoa</taxon>
        <taxon>Hexacorallia</taxon>
        <taxon>Scleractinia</taxon>
        <taxon>Caryophylliina</taxon>
        <taxon>Caryophylliidae</taxon>
        <taxon>Desmophyllum</taxon>
    </lineage>
</organism>
<sequence>MAGLRAWLPRYKEDQEKILTEVAKIFGMAPNGLDAIALAVKYGCRFTPEDAQALQLLQSFLGTEAETHMILILSYADQAKRMAKKNKVSLEEWVKRWIETLPSWVQDFIKRIGENSVVLLTTRWRDEEPDACQEQVSKFIQAIDETVKKLVVPSFMN</sequence>
<dbReference type="Gene3D" id="3.40.50.300">
    <property type="entry name" value="P-loop containing nucleotide triphosphate hydrolases"/>
    <property type="match status" value="1"/>
</dbReference>
<keyword evidence="3" id="KW-0342">GTP-binding</keyword>
<dbReference type="GO" id="GO:0005525">
    <property type="term" value="F:GTP binding"/>
    <property type="evidence" value="ECO:0007669"/>
    <property type="project" value="UniProtKB-KW"/>
</dbReference>
<keyword evidence="2" id="KW-0547">Nucleotide-binding</keyword>
<dbReference type="AlphaFoldDB" id="A0A9X0A600"/>
<dbReference type="InterPro" id="IPR045058">
    <property type="entry name" value="GIMA/IAN/Toc"/>
</dbReference>
<evidence type="ECO:0000256" key="2">
    <source>
        <dbReference type="ARBA" id="ARBA00022741"/>
    </source>
</evidence>
<comment type="caution">
    <text evidence="5">The sequence shown here is derived from an EMBL/GenBank/DDBJ whole genome shotgun (WGS) entry which is preliminary data.</text>
</comment>
<dbReference type="Proteomes" id="UP001163046">
    <property type="component" value="Unassembled WGS sequence"/>
</dbReference>
<evidence type="ECO:0000256" key="3">
    <source>
        <dbReference type="ARBA" id="ARBA00023134"/>
    </source>
</evidence>
<dbReference type="EMBL" id="MU825397">
    <property type="protein sequence ID" value="KAJ7393728.1"/>
    <property type="molecule type" value="Genomic_DNA"/>
</dbReference>
<protein>
    <recommendedName>
        <fullName evidence="4">AIG1-type G domain-containing protein</fullName>
    </recommendedName>
</protein>
<dbReference type="Pfam" id="PF04548">
    <property type="entry name" value="AIG1"/>
    <property type="match status" value="1"/>
</dbReference>
<evidence type="ECO:0000259" key="4">
    <source>
        <dbReference type="Pfam" id="PF04548"/>
    </source>
</evidence>
<evidence type="ECO:0000313" key="6">
    <source>
        <dbReference type="Proteomes" id="UP001163046"/>
    </source>
</evidence>
<comment type="similarity">
    <text evidence="1">Belongs to the TRAFAC class TrmE-Era-EngA-EngB-Septin-like GTPase superfamily. AIG1/Toc34/Toc159-like paraseptin GTPase family. IAN subfamily.</text>
</comment>
<proteinExistence type="inferred from homology"/>
<evidence type="ECO:0000313" key="5">
    <source>
        <dbReference type="EMBL" id="KAJ7393728.1"/>
    </source>
</evidence>
<feature type="domain" description="AIG1-type G" evidence="4">
    <location>
        <begin position="12"/>
        <end position="149"/>
    </location>
</feature>
<reference evidence="5" key="1">
    <citation type="submission" date="2023-01" db="EMBL/GenBank/DDBJ databases">
        <title>Genome assembly of the deep-sea coral Lophelia pertusa.</title>
        <authorList>
            <person name="Herrera S."/>
            <person name="Cordes E."/>
        </authorList>
    </citation>
    <scope>NUCLEOTIDE SEQUENCE</scope>
    <source>
        <strain evidence="5">USNM1676648</strain>
        <tissue evidence="5">Polyp</tissue>
    </source>
</reference>